<dbReference type="RefSeq" id="WP_134764113.1">
    <property type="nucleotide sequence ID" value="NZ_SOZD01000011.1"/>
</dbReference>
<dbReference type="InterPro" id="IPR006037">
    <property type="entry name" value="RCK_C"/>
</dbReference>
<dbReference type="PANTHER" id="PTHR43652">
    <property type="entry name" value="BASIC AMINO ACID ANTIPORTER YFCC-RELATED"/>
    <property type="match status" value="1"/>
</dbReference>
<evidence type="ECO:0000256" key="2">
    <source>
        <dbReference type="ARBA" id="ARBA00022448"/>
    </source>
</evidence>
<feature type="transmembrane region" description="Helical" evidence="7">
    <location>
        <begin position="488"/>
        <end position="521"/>
    </location>
</feature>
<gene>
    <name evidence="9" type="ORF">E3C22_22380</name>
</gene>
<dbReference type="SUPFAM" id="SSF116726">
    <property type="entry name" value="TrkA C-terminal domain-like"/>
    <property type="match status" value="2"/>
</dbReference>
<feature type="transmembrane region" description="Helical" evidence="7">
    <location>
        <begin position="401"/>
        <end position="418"/>
    </location>
</feature>
<dbReference type="PROSITE" id="PS51202">
    <property type="entry name" value="RCK_C"/>
    <property type="match status" value="2"/>
</dbReference>
<feature type="transmembrane region" description="Helical" evidence="7">
    <location>
        <begin position="145"/>
        <end position="166"/>
    </location>
</feature>
<feature type="transmembrane region" description="Helical" evidence="7">
    <location>
        <begin position="424"/>
        <end position="440"/>
    </location>
</feature>
<evidence type="ECO:0000256" key="3">
    <source>
        <dbReference type="ARBA" id="ARBA00022692"/>
    </source>
</evidence>
<dbReference type="PROSITE" id="PS01271">
    <property type="entry name" value="NA_SULFATE"/>
    <property type="match status" value="1"/>
</dbReference>
<keyword evidence="10" id="KW-1185">Reference proteome</keyword>
<feature type="transmembrane region" description="Helical" evidence="7">
    <location>
        <begin position="186"/>
        <end position="206"/>
    </location>
</feature>
<dbReference type="AlphaFoldDB" id="A0A4Y8R8V3"/>
<comment type="subcellular location">
    <subcellularLocation>
        <location evidence="1">Membrane</location>
        <topology evidence="1">Multi-pass membrane protein</topology>
    </subcellularLocation>
</comment>
<organism evidence="9 10">
    <name type="scientific">Jiella endophytica</name>
    <dbReference type="NCBI Taxonomy" id="2558362"/>
    <lineage>
        <taxon>Bacteria</taxon>
        <taxon>Pseudomonadati</taxon>
        <taxon>Pseudomonadota</taxon>
        <taxon>Alphaproteobacteria</taxon>
        <taxon>Hyphomicrobiales</taxon>
        <taxon>Aurantimonadaceae</taxon>
        <taxon>Jiella</taxon>
    </lineage>
</organism>
<dbReference type="GO" id="GO:0006813">
    <property type="term" value="P:potassium ion transport"/>
    <property type="evidence" value="ECO:0007669"/>
    <property type="project" value="InterPro"/>
</dbReference>
<feature type="transmembrane region" description="Helical" evidence="7">
    <location>
        <begin position="32"/>
        <end position="49"/>
    </location>
</feature>
<dbReference type="Pfam" id="PF03600">
    <property type="entry name" value="CitMHS"/>
    <property type="match status" value="1"/>
</dbReference>
<dbReference type="InterPro" id="IPR051679">
    <property type="entry name" value="DASS-Related_Transporters"/>
</dbReference>
<evidence type="ECO:0000256" key="1">
    <source>
        <dbReference type="ARBA" id="ARBA00004141"/>
    </source>
</evidence>
<evidence type="ECO:0000256" key="5">
    <source>
        <dbReference type="ARBA" id="ARBA00022989"/>
    </source>
</evidence>
<protein>
    <submittedName>
        <fullName evidence="9">SLC13 family permease</fullName>
    </submittedName>
</protein>
<dbReference type="Gene3D" id="3.30.70.1450">
    <property type="entry name" value="Regulator of K+ conductance, C-terminal domain"/>
    <property type="match status" value="2"/>
</dbReference>
<reference evidence="9 10" key="1">
    <citation type="submission" date="2019-03" db="EMBL/GenBank/DDBJ databases">
        <title>Jiella endophytica sp. nov., a novel endophytic bacterium isolated from root of Ficus microcarpa Linn. f.</title>
        <authorList>
            <person name="Tuo L."/>
        </authorList>
    </citation>
    <scope>NUCLEOTIDE SEQUENCE [LARGE SCALE GENOMIC DNA]</scope>
    <source>
        <strain evidence="9 10">CBS5Q-3</strain>
    </source>
</reference>
<evidence type="ECO:0000256" key="6">
    <source>
        <dbReference type="ARBA" id="ARBA00023136"/>
    </source>
</evidence>
<evidence type="ECO:0000313" key="9">
    <source>
        <dbReference type="EMBL" id="TFF18052.1"/>
    </source>
</evidence>
<keyword evidence="4" id="KW-0677">Repeat</keyword>
<dbReference type="InterPro" id="IPR036721">
    <property type="entry name" value="RCK_C_sf"/>
</dbReference>
<dbReference type="GO" id="GO:0005886">
    <property type="term" value="C:plasma membrane"/>
    <property type="evidence" value="ECO:0007669"/>
    <property type="project" value="TreeGrafter"/>
</dbReference>
<keyword evidence="2" id="KW-0813">Transport</keyword>
<feature type="transmembrane region" description="Helical" evidence="7">
    <location>
        <begin position="9"/>
        <end position="26"/>
    </location>
</feature>
<keyword evidence="6 7" id="KW-0472">Membrane</keyword>
<evidence type="ECO:0000256" key="4">
    <source>
        <dbReference type="ARBA" id="ARBA00022737"/>
    </source>
</evidence>
<feature type="transmembrane region" description="Helical" evidence="7">
    <location>
        <begin position="571"/>
        <end position="591"/>
    </location>
</feature>
<dbReference type="EMBL" id="SOZD01000011">
    <property type="protein sequence ID" value="TFF18052.1"/>
    <property type="molecule type" value="Genomic_DNA"/>
</dbReference>
<comment type="caution">
    <text evidence="9">The sequence shown here is derived from an EMBL/GenBank/DDBJ whole genome shotgun (WGS) entry which is preliminary data.</text>
</comment>
<dbReference type="InterPro" id="IPR031312">
    <property type="entry name" value="Na/sul_symport_CS"/>
</dbReference>
<feature type="domain" description="RCK C-terminal" evidence="8">
    <location>
        <begin position="301"/>
        <end position="385"/>
    </location>
</feature>
<keyword evidence="3 7" id="KW-0812">Transmembrane</keyword>
<evidence type="ECO:0000313" key="10">
    <source>
        <dbReference type="Proteomes" id="UP000298179"/>
    </source>
</evidence>
<evidence type="ECO:0000259" key="8">
    <source>
        <dbReference type="PROSITE" id="PS51202"/>
    </source>
</evidence>
<name>A0A4Y8R8V3_9HYPH</name>
<keyword evidence="5 7" id="KW-1133">Transmembrane helix</keyword>
<proteinExistence type="predicted"/>
<sequence length="593" mass="62444">MAEFLSDHSALVGLGIITLVFIAFVLERYPPEVVACGGAIAFLLCGYLDPKELGSVFSNPAPITIAAMFVLSGTLIRTGVLDAAATWLVSRATQRPAVALTATAAGVIFASAFINNTPVVIVLIPIAVEIARTLKVAETKLLMPLSFVTILGGTCSMIGTSTNLLVDGVARGQGLEPFSIFEITPVGLVTAAVGLAYLGLVGWRLLPSRDSAGAKLSENDEDSYFTEIVVREGANAIGKPLGEVNSLSSRGIRPVALRRGTETLRRDIDAIVLQKADRIVMFASPEEILTLHASDGFRIARSLPARPGEERVVVEATVAPHRRGIGRGVWELTGLSGSGTAVLGVMRHRHVPGPSLGETRLRPADRLLLEGSADSIAAISEANDLVGVNISRARRFRREKAPLALAALAAVVLISAFGLTNIQTAAFVAIAAILLLRVIDADEAWRQIRGDLLILIFAMLAIGSGMEGAGTAQMIVDAVTPLIENAPHIVVLLAVYAISSLLTEIVTNNAVAVIVTPIAIALGTKLGVDPRSLVVAVMFGASASFATPIGYQTNTLVYAAGNYRFLDFVKVGLPMNIIVGIATTIAIYFYYPA</sequence>
<dbReference type="PANTHER" id="PTHR43652:SF2">
    <property type="entry name" value="BASIC AMINO ACID ANTIPORTER YFCC-RELATED"/>
    <property type="match status" value="1"/>
</dbReference>
<dbReference type="GO" id="GO:0008324">
    <property type="term" value="F:monoatomic cation transmembrane transporter activity"/>
    <property type="evidence" value="ECO:0007669"/>
    <property type="project" value="InterPro"/>
</dbReference>
<accession>A0A4Y8R8V3</accession>
<dbReference type="Proteomes" id="UP000298179">
    <property type="component" value="Unassembled WGS sequence"/>
</dbReference>
<feature type="transmembrane region" description="Helical" evidence="7">
    <location>
        <begin position="533"/>
        <end position="551"/>
    </location>
</feature>
<dbReference type="Pfam" id="PF02080">
    <property type="entry name" value="TrkA_C"/>
    <property type="match status" value="1"/>
</dbReference>
<feature type="transmembrane region" description="Helical" evidence="7">
    <location>
        <begin position="452"/>
        <end position="476"/>
    </location>
</feature>
<dbReference type="InterPro" id="IPR004680">
    <property type="entry name" value="Cit_transptr-like_dom"/>
</dbReference>
<dbReference type="OrthoDB" id="9809303at2"/>
<feature type="domain" description="RCK C-terminal" evidence="8">
    <location>
        <begin position="213"/>
        <end position="297"/>
    </location>
</feature>
<evidence type="ECO:0000256" key="7">
    <source>
        <dbReference type="SAM" id="Phobius"/>
    </source>
</evidence>
<feature type="transmembrane region" description="Helical" evidence="7">
    <location>
        <begin position="100"/>
        <end position="124"/>
    </location>
</feature>